<reference evidence="1 2" key="1">
    <citation type="submission" date="2011-02" db="EMBL/GenBank/DDBJ databases">
        <authorList>
            <person name="Weinstock G."/>
            <person name="Sodergren E."/>
            <person name="Clifton S."/>
            <person name="Fulton L."/>
            <person name="Fulton B."/>
            <person name="Courtney L."/>
            <person name="Fronick C."/>
            <person name="Harrison M."/>
            <person name="Strong C."/>
            <person name="Farmer C."/>
            <person name="Delahaunty K."/>
            <person name="Markovic C."/>
            <person name="Hall O."/>
            <person name="Minx P."/>
            <person name="Tomlinson C."/>
            <person name="Mitreva M."/>
            <person name="Hou S."/>
            <person name="Chen J."/>
            <person name="Wollam A."/>
            <person name="Pepin K.H."/>
            <person name="Johnson M."/>
            <person name="Bhonagiri V."/>
            <person name="Zhang X."/>
            <person name="Suruliraj S."/>
            <person name="Warren W."/>
            <person name="Chinwalla A."/>
            <person name="Mardis E.R."/>
            <person name="Wilson R.K."/>
        </authorList>
    </citation>
    <scope>NUCLEOTIDE SEQUENCE [LARGE SCALE GENOMIC DNA]</scope>
    <source>
        <strain evidence="1 2">YIT 12057</strain>
    </source>
</reference>
<name>F3PSY6_9BACE</name>
<keyword evidence="2" id="KW-1185">Reference proteome</keyword>
<accession>F3PSY6</accession>
<comment type="caution">
    <text evidence="1">The sequence shown here is derived from an EMBL/GenBank/DDBJ whole genome shotgun (WGS) entry which is preliminary data.</text>
</comment>
<dbReference type="HOGENOM" id="CLU_3247225_0_0_10"/>
<dbReference type="EMBL" id="AFBN01000033">
    <property type="protein sequence ID" value="EGF57246.1"/>
    <property type="molecule type" value="Genomic_DNA"/>
</dbReference>
<dbReference type="AlphaFoldDB" id="F3PSY6"/>
<evidence type="ECO:0000313" key="2">
    <source>
        <dbReference type="Proteomes" id="UP000003416"/>
    </source>
</evidence>
<sequence length="42" mass="5207">MTEFSYNAFLSKRGRKKIKEMEDFSVLIMRQYIFLLLNWKKC</sequence>
<dbReference type="Proteomes" id="UP000003416">
    <property type="component" value="Unassembled WGS sequence"/>
</dbReference>
<gene>
    <name evidence="1" type="ORF">HMPREF9446_01852</name>
</gene>
<proteinExistence type="predicted"/>
<evidence type="ECO:0000313" key="1">
    <source>
        <dbReference type="EMBL" id="EGF57246.1"/>
    </source>
</evidence>
<organism evidence="1 2">
    <name type="scientific">Bacteroides fluxus YIT 12057</name>
    <dbReference type="NCBI Taxonomy" id="763034"/>
    <lineage>
        <taxon>Bacteria</taxon>
        <taxon>Pseudomonadati</taxon>
        <taxon>Bacteroidota</taxon>
        <taxon>Bacteroidia</taxon>
        <taxon>Bacteroidales</taxon>
        <taxon>Bacteroidaceae</taxon>
        <taxon>Bacteroides</taxon>
    </lineage>
</organism>
<protein>
    <submittedName>
        <fullName evidence="1">Uncharacterized protein</fullName>
    </submittedName>
</protein>